<keyword evidence="2" id="KW-1185">Reference proteome</keyword>
<comment type="caution">
    <text evidence="1">The sequence shown here is derived from an EMBL/GenBank/DDBJ whole genome shotgun (WGS) entry which is preliminary data.</text>
</comment>
<dbReference type="EMBL" id="JAHXZJ010001119">
    <property type="protein sequence ID" value="KAH0553927.1"/>
    <property type="molecule type" value="Genomic_DNA"/>
</dbReference>
<reference evidence="1 2" key="1">
    <citation type="journal article" date="2021" name="J. Hered.">
        <title>A chromosome-level genome assembly of the parasitoid wasp, Cotesia glomerata (Hymenoptera: Braconidae).</title>
        <authorList>
            <person name="Pinto B.J."/>
            <person name="Weis J.J."/>
            <person name="Gamble T."/>
            <person name="Ode P.J."/>
            <person name="Paul R."/>
            <person name="Zaspel J.M."/>
        </authorList>
    </citation>
    <scope>NUCLEOTIDE SEQUENCE [LARGE SCALE GENOMIC DNA]</scope>
    <source>
        <strain evidence="1">CgM1</strain>
    </source>
</reference>
<protein>
    <submittedName>
        <fullName evidence="1">Uncharacterized protein</fullName>
    </submittedName>
</protein>
<dbReference type="Proteomes" id="UP000826195">
    <property type="component" value="Unassembled WGS sequence"/>
</dbReference>
<organism evidence="1 2">
    <name type="scientific">Cotesia glomerata</name>
    <name type="common">Lepidopteran parasitic wasp</name>
    <name type="synonym">Apanteles glomeratus</name>
    <dbReference type="NCBI Taxonomy" id="32391"/>
    <lineage>
        <taxon>Eukaryota</taxon>
        <taxon>Metazoa</taxon>
        <taxon>Ecdysozoa</taxon>
        <taxon>Arthropoda</taxon>
        <taxon>Hexapoda</taxon>
        <taxon>Insecta</taxon>
        <taxon>Pterygota</taxon>
        <taxon>Neoptera</taxon>
        <taxon>Endopterygota</taxon>
        <taxon>Hymenoptera</taxon>
        <taxon>Apocrita</taxon>
        <taxon>Ichneumonoidea</taxon>
        <taxon>Braconidae</taxon>
        <taxon>Microgastrinae</taxon>
        <taxon>Cotesia</taxon>
    </lineage>
</organism>
<proteinExistence type="predicted"/>
<name>A0AAV7IQ73_COTGL</name>
<dbReference type="AlphaFoldDB" id="A0AAV7IQ73"/>
<evidence type="ECO:0000313" key="2">
    <source>
        <dbReference type="Proteomes" id="UP000826195"/>
    </source>
</evidence>
<gene>
    <name evidence="1" type="ORF">KQX54_005909</name>
</gene>
<sequence>MYGYTLDYSIIVMAAGYIKDVESERDINITVCANGEFDAGLLYCRGALCLAYGEFDEETGVICLINFGDHRCMDFKNLKGIGRNYLANFAFFFYELQPVVSREKETAKLA</sequence>
<evidence type="ECO:0000313" key="1">
    <source>
        <dbReference type="EMBL" id="KAH0553927.1"/>
    </source>
</evidence>
<accession>A0AAV7IQ73</accession>